<keyword evidence="1" id="KW-1133">Transmembrane helix</keyword>
<protein>
    <recommendedName>
        <fullName evidence="4">Transmembrane protein 273</fullName>
    </recommendedName>
</protein>
<dbReference type="EMBL" id="VFJC01000013">
    <property type="protein sequence ID" value="KAB5555251.1"/>
    <property type="molecule type" value="Genomic_DNA"/>
</dbReference>
<comment type="caution">
    <text evidence="2">The sequence shown here is derived from an EMBL/GenBank/DDBJ whole genome shotgun (WGS) entry which is preliminary data.</text>
</comment>
<evidence type="ECO:0000256" key="1">
    <source>
        <dbReference type="SAM" id="Phobius"/>
    </source>
</evidence>
<keyword evidence="1" id="KW-0472">Membrane</keyword>
<evidence type="ECO:0008006" key="4">
    <source>
        <dbReference type="Google" id="ProtNLM"/>
    </source>
</evidence>
<evidence type="ECO:0000313" key="2">
    <source>
        <dbReference type="EMBL" id="KAB5555251.1"/>
    </source>
</evidence>
<keyword evidence="1" id="KW-0812">Transmembrane</keyword>
<feature type="transmembrane region" description="Helical" evidence="1">
    <location>
        <begin position="12"/>
        <end position="30"/>
    </location>
</feature>
<dbReference type="Proteomes" id="UP000327468">
    <property type="component" value="Chromosome 12"/>
</dbReference>
<reference evidence="2 3" key="1">
    <citation type="submission" date="2019-06" db="EMBL/GenBank/DDBJ databases">
        <title>A chromosome-scale genome assembly of the striped catfish, Pangasianodon hypophthalmus.</title>
        <authorList>
            <person name="Wen M."/>
            <person name="Zahm M."/>
            <person name="Roques C."/>
            <person name="Cabau C."/>
            <person name="Klopp C."/>
            <person name="Donnadieu C."/>
            <person name="Jouanno E."/>
            <person name="Avarre J.-C."/>
            <person name="Campet M."/>
            <person name="Ha T.T.T."/>
            <person name="Dugue R."/>
            <person name="Lampietro C."/>
            <person name="Louis A."/>
            <person name="Herpin A."/>
            <person name="Echchiki A."/>
            <person name="Berthelot C."/>
            <person name="Parey E."/>
            <person name="Roest-Crollius H."/>
            <person name="Braasch I."/>
            <person name="Postlethwait J."/>
            <person name="Bobe J."/>
            <person name="Montfort J."/>
            <person name="Bouchez O."/>
            <person name="Begum T."/>
            <person name="Schartl M."/>
            <person name="Guiguen Y."/>
        </authorList>
    </citation>
    <scope>NUCLEOTIDE SEQUENCE [LARGE SCALE GENOMIC DNA]</scope>
    <source>
        <strain evidence="2 3">Indonesia</strain>
        <tissue evidence="2">Blood</tissue>
    </source>
</reference>
<dbReference type="InterPro" id="IPR029395">
    <property type="entry name" value="DUF4514"/>
</dbReference>
<dbReference type="Pfam" id="PF14986">
    <property type="entry name" value="DUF4514"/>
    <property type="match status" value="1"/>
</dbReference>
<feature type="transmembrane region" description="Helical" evidence="1">
    <location>
        <begin position="45"/>
        <end position="63"/>
    </location>
</feature>
<proteinExistence type="predicted"/>
<keyword evidence="3" id="KW-1185">Reference proteome</keyword>
<sequence>MLSNMPDPQRHPFVIIFVFIVDTLFIQVRGDEPSPVQEPASELKYAAIGIGIGIFLSICFLAIKMYMIKRHILDNEQSQDSVRAFSRSIDGESRT</sequence>
<organism evidence="2 3">
    <name type="scientific">Pangasianodon hypophthalmus</name>
    <name type="common">Striped catfish</name>
    <name type="synonym">Helicophagus hypophthalmus</name>
    <dbReference type="NCBI Taxonomy" id="310915"/>
    <lineage>
        <taxon>Eukaryota</taxon>
        <taxon>Metazoa</taxon>
        <taxon>Chordata</taxon>
        <taxon>Craniata</taxon>
        <taxon>Vertebrata</taxon>
        <taxon>Euteleostomi</taxon>
        <taxon>Actinopterygii</taxon>
        <taxon>Neopterygii</taxon>
        <taxon>Teleostei</taxon>
        <taxon>Ostariophysi</taxon>
        <taxon>Siluriformes</taxon>
        <taxon>Pangasiidae</taxon>
        <taxon>Pangasianodon</taxon>
    </lineage>
</organism>
<gene>
    <name evidence="2" type="ORF">PHYPO_G00031360</name>
</gene>
<name>A0A5N5MM14_PANHP</name>
<dbReference type="AlphaFoldDB" id="A0A5N5MM14"/>
<evidence type="ECO:0000313" key="3">
    <source>
        <dbReference type="Proteomes" id="UP000327468"/>
    </source>
</evidence>
<accession>A0A5N5MM14</accession>